<dbReference type="STRING" id="3641.A0A061ELS4"/>
<keyword evidence="3" id="KW-0678">Repressor</keyword>
<evidence type="ECO:0000256" key="1">
    <source>
        <dbReference type="ARBA" id="ARBA00004123"/>
    </source>
</evidence>
<dbReference type="Gene3D" id="1.10.10.10">
    <property type="entry name" value="Winged helix-like DNA-binding domain superfamily/Winged helix DNA-binding domain"/>
    <property type="match status" value="2"/>
</dbReference>
<feature type="domain" description="E2F/DP family winged-helix DNA-binding" evidence="10">
    <location>
        <begin position="19"/>
        <end position="84"/>
    </location>
</feature>
<keyword evidence="6 9" id="KW-0804">Transcription</keyword>
<protein>
    <submittedName>
        <fullName evidence="11">DP-E2F-like 1, putative</fullName>
    </submittedName>
</protein>
<keyword evidence="7 9" id="KW-0539">Nucleus</keyword>
<comment type="subcellular location">
    <subcellularLocation>
        <location evidence="1 9">Nucleus</location>
    </subcellularLocation>
</comment>
<evidence type="ECO:0000313" key="11">
    <source>
        <dbReference type="EMBL" id="EOY03239.1"/>
    </source>
</evidence>
<evidence type="ECO:0000259" key="10">
    <source>
        <dbReference type="SMART" id="SM01372"/>
    </source>
</evidence>
<organism evidence="11 12">
    <name type="scientific">Theobroma cacao</name>
    <name type="common">Cacao</name>
    <name type="synonym">Cocoa</name>
    <dbReference type="NCBI Taxonomy" id="3641"/>
    <lineage>
        <taxon>Eukaryota</taxon>
        <taxon>Viridiplantae</taxon>
        <taxon>Streptophyta</taxon>
        <taxon>Embryophyta</taxon>
        <taxon>Tracheophyta</taxon>
        <taxon>Spermatophyta</taxon>
        <taxon>Magnoliopsida</taxon>
        <taxon>eudicotyledons</taxon>
        <taxon>Gunneridae</taxon>
        <taxon>Pentapetalae</taxon>
        <taxon>rosids</taxon>
        <taxon>malvids</taxon>
        <taxon>Malvales</taxon>
        <taxon>Malvaceae</taxon>
        <taxon>Byttnerioideae</taxon>
        <taxon>Theobroma</taxon>
    </lineage>
</organism>
<dbReference type="FunFam" id="1.10.10.10:FF:000073">
    <property type="entry name" value="E2F transcription factor 8"/>
    <property type="match status" value="1"/>
</dbReference>
<dbReference type="InterPro" id="IPR036388">
    <property type="entry name" value="WH-like_DNA-bd_sf"/>
</dbReference>
<dbReference type="SUPFAM" id="SSF46785">
    <property type="entry name" value="Winged helix' DNA-binding domain"/>
    <property type="match status" value="2"/>
</dbReference>
<dbReference type="InParanoid" id="A0A061ELS4"/>
<evidence type="ECO:0000256" key="3">
    <source>
        <dbReference type="ARBA" id="ARBA00022491"/>
    </source>
</evidence>
<accession>A0A061ELS4</accession>
<evidence type="ECO:0000256" key="8">
    <source>
        <dbReference type="ARBA" id="ARBA00023306"/>
    </source>
</evidence>
<dbReference type="OMA" id="RTHESAT"/>
<dbReference type="HOGENOM" id="CLU_492124_0_0_1"/>
<dbReference type="Gramene" id="EOY03239">
    <property type="protein sequence ID" value="EOY03239"/>
    <property type="gene ID" value="TCM_017926"/>
</dbReference>
<dbReference type="PANTHER" id="PTHR12081">
    <property type="entry name" value="TRANSCRIPTION FACTOR E2F"/>
    <property type="match status" value="1"/>
</dbReference>
<dbReference type="GO" id="GO:0006357">
    <property type="term" value="P:regulation of transcription by RNA polymerase II"/>
    <property type="evidence" value="ECO:0000318"/>
    <property type="project" value="GO_Central"/>
</dbReference>
<reference evidence="11 12" key="1">
    <citation type="journal article" date="2013" name="Genome Biol.">
        <title>The genome sequence of the most widely cultivated cacao type and its use to identify candidate genes regulating pod color.</title>
        <authorList>
            <person name="Motamayor J.C."/>
            <person name="Mockaitis K."/>
            <person name="Schmutz J."/>
            <person name="Haiminen N."/>
            <person name="Iii D.L."/>
            <person name="Cornejo O."/>
            <person name="Findley S.D."/>
            <person name="Zheng P."/>
            <person name="Utro F."/>
            <person name="Royaert S."/>
            <person name="Saski C."/>
            <person name="Jenkins J."/>
            <person name="Podicheti R."/>
            <person name="Zhao M."/>
            <person name="Scheffler B.E."/>
            <person name="Stack J.C."/>
            <person name="Feltus F.A."/>
            <person name="Mustiga G.M."/>
            <person name="Amores F."/>
            <person name="Phillips W."/>
            <person name="Marelli J.P."/>
            <person name="May G.D."/>
            <person name="Shapiro H."/>
            <person name="Ma J."/>
            <person name="Bustamante C.D."/>
            <person name="Schnell R.J."/>
            <person name="Main D."/>
            <person name="Gilbert D."/>
            <person name="Parida L."/>
            <person name="Kuhn D.N."/>
        </authorList>
    </citation>
    <scope>NUCLEOTIDE SEQUENCE [LARGE SCALE GENOMIC DNA]</scope>
    <source>
        <strain evidence="12">cv. Matina 1-6</strain>
    </source>
</reference>
<dbReference type="EMBL" id="CM001882">
    <property type="protein sequence ID" value="EOY03239.1"/>
    <property type="molecule type" value="Genomic_DNA"/>
</dbReference>
<dbReference type="Proteomes" id="UP000026915">
    <property type="component" value="Chromosome 4"/>
</dbReference>
<dbReference type="GO" id="GO:0090575">
    <property type="term" value="C:RNA polymerase II transcription regulator complex"/>
    <property type="evidence" value="ECO:0000318"/>
    <property type="project" value="GO_Central"/>
</dbReference>
<dbReference type="Pfam" id="PF02319">
    <property type="entry name" value="WHD_E2F_TDP"/>
    <property type="match status" value="2"/>
</dbReference>
<gene>
    <name evidence="11" type="ORF">TCM_017926</name>
</gene>
<evidence type="ECO:0000256" key="4">
    <source>
        <dbReference type="ARBA" id="ARBA00023015"/>
    </source>
</evidence>
<evidence type="ECO:0000313" key="12">
    <source>
        <dbReference type="Proteomes" id="UP000026915"/>
    </source>
</evidence>
<comment type="similarity">
    <text evidence="2 9">Belongs to the E2F/DP family.</text>
</comment>
<name>A0A061ELS4_THECC</name>
<dbReference type="eggNOG" id="KOG2578">
    <property type="taxonomic scope" value="Eukaryota"/>
</dbReference>
<dbReference type="FunFam" id="1.10.10.10:FF:000295">
    <property type="entry name" value="E2F transcription factor-like E2FE"/>
    <property type="match status" value="1"/>
</dbReference>
<dbReference type="InterPro" id="IPR003316">
    <property type="entry name" value="E2F_WHTH_DNA-bd_dom"/>
</dbReference>
<keyword evidence="5 9" id="KW-0238">DNA-binding</keyword>
<evidence type="ECO:0000256" key="5">
    <source>
        <dbReference type="ARBA" id="ARBA00023125"/>
    </source>
</evidence>
<sequence>MSSFLSRESEPNSRTFYCRKEKSLGLLCSNFLALYNHDSIQTIGLDDAASKLGVERRRIYDVVNILESIGVVARKGKNQYSWKGFGEIPRALEKLKEEALKENFYISGCNKSLRVLDENGSRGSFNLKIDGQDNPSESSKHIDTKREKSLWLITQNFVKLFLCSDVRQLLFNVGLWFMNCLLVLSGEYLISFLQAEIITLDSAAVALLGDVHNSTAMRTKVRRLYDIANVFSSMNLIEKTHHPESRKPAFRWLGWGAKLRNGSMTALALNESKKRMFGTEITNHSLKRMKANSSVHRKLNQKENMAMHIKHECVENDNKMKQHLKQSSRGFVFGPFTPGGMPTGNKNKRPVGDWESLASTYKPQYLNQVHGDWTRKKRLKFLVIRFDKITHQSQCLPSEHNGICYRILLVTSLLITWKHGSLGMQKLLEKEKLILVPDPLLCFSNSRSPNTPVQNGKQTFFTGQHAVHIHRLDSIPKTAKLRGGSSRFISGLYPNPIDVEFLNCADIVVAKSQVLWCSSLCRETMRATCDPLVPCPNFEKRDFTETTNNGPTIV</sequence>
<dbReference type="InterPro" id="IPR015633">
    <property type="entry name" value="E2F"/>
</dbReference>
<keyword evidence="8" id="KW-0131">Cell cycle</keyword>
<dbReference type="PANTHER" id="PTHR12081:SF7">
    <property type="entry name" value="TRANSCRIPTION FACTOR EFL-3"/>
    <property type="match status" value="1"/>
</dbReference>
<dbReference type="InterPro" id="IPR036390">
    <property type="entry name" value="WH_DNA-bd_sf"/>
</dbReference>
<feature type="domain" description="E2F/DP family winged-helix DNA-binding" evidence="10">
    <location>
        <begin position="145"/>
        <end position="254"/>
    </location>
</feature>
<evidence type="ECO:0000256" key="7">
    <source>
        <dbReference type="ARBA" id="ARBA00023242"/>
    </source>
</evidence>
<dbReference type="GO" id="GO:0000978">
    <property type="term" value="F:RNA polymerase II cis-regulatory region sequence-specific DNA binding"/>
    <property type="evidence" value="ECO:0000318"/>
    <property type="project" value="GO_Central"/>
</dbReference>
<evidence type="ECO:0000256" key="9">
    <source>
        <dbReference type="RuleBase" id="RU003796"/>
    </source>
</evidence>
<keyword evidence="4 9" id="KW-0805">Transcription regulation</keyword>
<evidence type="ECO:0000256" key="6">
    <source>
        <dbReference type="ARBA" id="ARBA00023163"/>
    </source>
</evidence>
<dbReference type="AlphaFoldDB" id="A0A061ELS4"/>
<keyword evidence="12" id="KW-1185">Reference proteome</keyword>
<dbReference type="GO" id="GO:0000981">
    <property type="term" value="F:DNA-binding transcription factor activity, RNA polymerase II-specific"/>
    <property type="evidence" value="ECO:0000318"/>
    <property type="project" value="GO_Central"/>
</dbReference>
<dbReference type="SMART" id="SM01372">
    <property type="entry name" value="E2F_TDP"/>
    <property type="match status" value="2"/>
</dbReference>
<proteinExistence type="inferred from homology"/>
<evidence type="ECO:0000256" key="2">
    <source>
        <dbReference type="ARBA" id="ARBA00010940"/>
    </source>
</evidence>